<feature type="compositionally biased region" description="Acidic residues" evidence="1">
    <location>
        <begin position="366"/>
        <end position="377"/>
    </location>
</feature>
<dbReference type="GeneID" id="101858812"/>
<evidence type="ECO:0000256" key="2">
    <source>
        <dbReference type="SAM" id="Phobius"/>
    </source>
</evidence>
<evidence type="ECO:0000256" key="1">
    <source>
        <dbReference type="SAM" id="MobiDB-lite"/>
    </source>
</evidence>
<accession>A0ABM0K5A7</accession>
<sequence>MDSSRLKTPLRRLLASNSQASTDDDSELSPLAIGILIGGSILFIIILILFIVWLLRINGKICKKNKAPSNVPPPVVHNLDMAGFNFEQEDALQTPSSGDAAVVRERAQDTEQELGKSHFSVYIDNVGTFKDVDSQPQPQQVRDCNDDYTLANDVSDSDGTAGNAKVVERWKTHESIPNEYSLATTQQDDLYVDLKDESNTDLITKSTAEDTATNEGNNENVYEDVHHPDGHLYFELERGGDSKESAVRESLEVKDVHENIHYDVSQEVPNLRPEVSREIREENAESLVGGSDYFVLEKCADSDDDDETQNTPSVAVASTDKGSEEHDEDPSAIYDNNADVKKDLPTVGTESPQSSPKEETTNAETEQSDDSESEQEDFSFKDYSTETTFI</sequence>
<reference evidence="4" key="1">
    <citation type="submission" date="2025-08" db="UniProtKB">
        <authorList>
            <consortium name="RefSeq"/>
        </authorList>
    </citation>
    <scope>IDENTIFICATION</scope>
</reference>
<dbReference type="RefSeq" id="XP_005109090.1">
    <property type="nucleotide sequence ID" value="XM_005109033.2"/>
</dbReference>
<name>A0ABM0K5A7_APLCA</name>
<proteinExistence type="predicted"/>
<keyword evidence="2" id="KW-1133">Transmembrane helix</keyword>
<feature type="transmembrane region" description="Helical" evidence="2">
    <location>
        <begin position="31"/>
        <end position="55"/>
    </location>
</feature>
<keyword evidence="2" id="KW-0472">Membrane</keyword>
<feature type="region of interest" description="Disordered" evidence="1">
    <location>
        <begin position="302"/>
        <end position="390"/>
    </location>
</feature>
<evidence type="ECO:0000313" key="3">
    <source>
        <dbReference type="Proteomes" id="UP000694888"/>
    </source>
</evidence>
<keyword evidence="3" id="KW-1185">Reference proteome</keyword>
<gene>
    <name evidence="4" type="primary">LOC101858812</name>
</gene>
<dbReference type="Proteomes" id="UP000694888">
    <property type="component" value="Unplaced"/>
</dbReference>
<protein>
    <submittedName>
        <fullName evidence="4">Uncharacterized protein LOC101858812</fullName>
    </submittedName>
</protein>
<evidence type="ECO:0000313" key="4">
    <source>
        <dbReference type="RefSeq" id="XP_005109090.1"/>
    </source>
</evidence>
<organism evidence="3 4">
    <name type="scientific">Aplysia californica</name>
    <name type="common">California sea hare</name>
    <dbReference type="NCBI Taxonomy" id="6500"/>
    <lineage>
        <taxon>Eukaryota</taxon>
        <taxon>Metazoa</taxon>
        <taxon>Spiralia</taxon>
        <taxon>Lophotrochozoa</taxon>
        <taxon>Mollusca</taxon>
        <taxon>Gastropoda</taxon>
        <taxon>Heterobranchia</taxon>
        <taxon>Euthyneura</taxon>
        <taxon>Tectipleura</taxon>
        <taxon>Aplysiida</taxon>
        <taxon>Aplysioidea</taxon>
        <taxon>Aplysiidae</taxon>
        <taxon>Aplysia</taxon>
    </lineage>
</organism>
<keyword evidence="2" id="KW-0812">Transmembrane</keyword>